<name>A0AAN9AUD2_9CAEN</name>
<keyword evidence="4" id="KW-1185">Reference proteome</keyword>
<evidence type="ECO:0000256" key="2">
    <source>
        <dbReference type="SAM" id="SignalP"/>
    </source>
</evidence>
<dbReference type="AlphaFoldDB" id="A0AAN9AUD2"/>
<reference evidence="3 4" key="1">
    <citation type="submission" date="2024-02" db="EMBL/GenBank/DDBJ databases">
        <title>Chromosome-scale genome assembly of the rough periwinkle Littorina saxatilis.</title>
        <authorList>
            <person name="De Jode A."/>
            <person name="Faria R."/>
            <person name="Formenti G."/>
            <person name="Sims Y."/>
            <person name="Smith T.P."/>
            <person name="Tracey A."/>
            <person name="Wood J.M.D."/>
            <person name="Zagrodzka Z.B."/>
            <person name="Johannesson K."/>
            <person name="Butlin R.K."/>
            <person name="Leder E.H."/>
        </authorList>
    </citation>
    <scope>NUCLEOTIDE SEQUENCE [LARGE SCALE GENOMIC DNA]</scope>
    <source>
        <strain evidence="3">Snail1</strain>
        <tissue evidence="3">Muscle</tissue>
    </source>
</reference>
<accession>A0AAN9AUD2</accession>
<feature type="compositionally biased region" description="Low complexity" evidence="1">
    <location>
        <begin position="148"/>
        <end position="168"/>
    </location>
</feature>
<evidence type="ECO:0000256" key="1">
    <source>
        <dbReference type="SAM" id="MobiDB-lite"/>
    </source>
</evidence>
<evidence type="ECO:0000313" key="4">
    <source>
        <dbReference type="Proteomes" id="UP001374579"/>
    </source>
</evidence>
<organism evidence="3 4">
    <name type="scientific">Littorina saxatilis</name>
    <dbReference type="NCBI Taxonomy" id="31220"/>
    <lineage>
        <taxon>Eukaryota</taxon>
        <taxon>Metazoa</taxon>
        <taxon>Spiralia</taxon>
        <taxon>Lophotrochozoa</taxon>
        <taxon>Mollusca</taxon>
        <taxon>Gastropoda</taxon>
        <taxon>Caenogastropoda</taxon>
        <taxon>Littorinimorpha</taxon>
        <taxon>Littorinoidea</taxon>
        <taxon>Littorinidae</taxon>
        <taxon>Littorina</taxon>
    </lineage>
</organism>
<comment type="caution">
    <text evidence="3">The sequence shown here is derived from an EMBL/GenBank/DDBJ whole genome shotgun (WGS) entry which is preliminary data.</text>
</comment>
<keyword evidence="2" id="KW-0732">Signal</keyword>
<sequence length="175" mass="19832">MKLIVAILSLTVAAVCAQRGGWGQSIWQGIRDRYNNRDVIDTLHEYRFVEHTTSSSHLLIAISDNRDDRQCFVVEVDNTLDHLLDDQDNVYMIVEEIYHMIMEPNLPSITITTDNLSNFYHDVKGADECEGHSTHLIKYTPSKAVQSTQRPITTQPAQTTPTEAPTTTHRVRPIG</sequence>
<feature type="region of interest" description="Disordered" evidence="1">
    <location>
        <begin position="143"/>
        <end position="175"/>
    </location>
</feature>
<feature type="chain" id="PRO_5043038029" evidence="2">
    <location>
        <begin position="18"/>
        <end position="175"/>
    </location>
</feature>
<proteinExistence type="predicted"/>
<protein>
    <submittedName>
        <fullName evidence="3">Uncharacterized protein</fullName>
    </submittedName>
</protein>
<dbReference type="EMBL" id="JBAMIC010000019">
    <property type="protein sequence ID" value="KAK7093480.1"/>
    <property type="molecule type" value="Genomic_DNA"/>
</dbReference>
<gene>
    <name evidence="3" type="ORF">V1264_007225</name>
</gene>
<evidence type="ECO:0000313" key="3">
    <source>
        <dbReference type="EMBL" id="KAK7093480.1"/>
    </source>
</evidence>
<feature type="signal peptide" evidence="2">
    <location>
        <begin position="1"/>
        <end position="17"/>
    </location>
</feature>
<dbReference type="Proteomes" id="UP001374579">
    <property type="component" value="Unassembled WGS sequence"/>
</dbReference>